<evidence type="ECO:0000256" key="1">
    <source>
        <dbReference type="SAM" id="MobiDB-lite"/>
    </source>
</evidence>
<proteinExistence type="predicted"/>
<evidence type="ECO:0000313" key="2">
    <source>
        <dbReference type="EMBL" id="KAJ7784752.1"/>
    </source>
</evidence>
<evidence type="ECO:0000313" key="3">
    <source>
        <dbReference type="Proteomes" id="UP001215598"/>
    </source>
</evidence>
<protein>
    <submittedName>
        <fullName evidence="2">Uncharacterized protein</fullName>
    </submittedName>
</protein>
<sequence length="176" mass="19399">MLDPFGAACVLKSPATLINSPPVIRMWELLLNIDGKMSGGWKREMLVTYGTPGFACSLRNIYSLNEEVNSGRLQSGGAPQKCLGIGVTRRRKTAWSDRNFQQRRPAKGGAQLLCVFSTVESILHRRPVEEAVSYTAYLDLGKTHEMLARRLTGRQDGMAKGNGAGTWNIRAPSGRY</sequence>
<accession>A0AAD7P2G2</accession>
<keyword evidence="3" id="KW-1185">Reference proteome</keyword>
<reference evidence="2" key="1">
    <citation type="submission" date="2023-03" db="EMBL/GenBank/DDBJ databases">
        <title>Massive genome expansion in bonnet fungi (Mycena s.s.) driven by repeated elements and novel gene families across ecological guilds.</title>
        <authorList>
            <consortium name="Lawrence Berkeley National Laboratory"/>
            <person name="Harder C.B."/>
            <person name="Miyauchi S."/>
            <person name="Viragh M."/>
            <person name="Kuo A."/>
            <person name="Thoen E."/>
            <person name="Andreopoulos B."/>
            <person name="Lu D."/>
            <person name="Skrede I."/>
            <person name="Drula E."/>
            <person name="Henrissat B."/>
            <person name="Morin E."/>
            <person name="Kohler A."/>
            <person name="Barry K."/>
            <person name="LaButti K."/>
            <person name="Morin E."/>
            <person name="Salamov A."/>
            <person name="Lipzen A."/>
            <person name="Mereny Z."/>
            <person name="Hegedus B."/>
            <person name="Baldrian P."/>
            <person name="Stursova M."/>
            <person name="Weitz H."/>
            <person name="Taylor A."/>
            <person name="Grigoriev I.V."/>
            <person name="Nagy L.G."/>
            <person name="Martin F."/>
            <person name="Kauserud H."/>
        </authorList>
    </citation>
    <scope>NUCLEOTIDE SEQUENCE</scope>
    <source>
        <strain evidence="2">CBHHK182m</strain>
    </source>
</reference>
<gene>
    <name evidence="2" type="ORF">B0H16DRAFT_1446898</name>
</gene>
<feature type="region of interest" description="Disordered" evidence="1">
    <location>
        <begin position="157"/>
        <end position="176"/>
    </location>
</feature>
<dbReference type="AlphaFoldDB" id="A0AAD7P2G2"/>
<comment type="caution">
    <text evidence="2">The sequence shown here is derived from an EMBL/GenBank/DDBJ whole genome shotgun (WGS) entry which is preliminary data.</text>
</comment>
<dbReference type="Proteomes" id="UP001215598">
    <property type="component" value="Unassembled WGS sequence"/>
</dbReference>
<dbReference type="EMBL" id="JARKIB010000002">
    <property type="protein sequence ID" value="KAJ7784752.1"/>
    <property type="molecule type" value="Genomic_DNA"/>
</dbReference>
<organism evidence="2 3">
    <name type="scientific">Mycena metata</name>
    <dbReference type="NCBI Taxonomy" id="1033252"/>
    <lineage>
        <taxon>Eukaryota</taxon>
        <taxon>Fungi</taxon>
        <taxon>Dikarya</taxon>
        <taxon>Basidiomycota</taxon>
        <taxon>Agaricomycotina</taxon>
        <taxon>Agaricomycetes</taxon>
        <taxon>Agaricomycetidae</taxon>
        <taxon>Agaricales</taxon>
        <taxon>Marasmiineae</taxon>
        <taxon>Mycenaceae</taxon>
        <taxon>Mycena</taxon>
    </lineage>
</organism>
<name>A0AAD7P2G2_9AGAR</name>